<dbReference type="Gene3D" id="3.40.50.620">
    <property type="entry name" value="HUPs"/>
    <property type="match status" value="1"/>
</dbReference>
<dbReference type="InterPro" id="IPR014729">
    <property type="entry name" value="Rossmann-like_a/b/a_fold"/>
</dbReference>
<dbReference type="Pfam" id="PF01012">
    <property type="entry name" value="ETF"/>
    <property type="match status" value="1"/>
</dbReference>
<evidence type="ECO:0000259" key="2">
    <source>
        <dbReference type="SMART" id="SM00893"/>
    </source>
</evidence>
<evidence type="ECO:0000313" key="4">
    <source>
        <dbReference type="Proteomes" id="UP001549162"/>
    </source>
</evidence>
<keyword evidence="4" id="KW-1185">Reference proteome</keyword>
<evidence type="ECO:0000313" key="3">
    <source>
        <dbReference type="EMBL" id="MET3616853.1"/>
    </source>
</evidence>
<feature type="domain" description="Electron transfer flavoprotein alpha/beta-subunit N-terminal" evidence="2">
    <location>
        <begin position="6"/>
        <end position="194"/>
    </location>
</feature>
<protein>
    <submittedName>
        <fullName evidence="3">Electron transfer flavoprotein alpha subunit</fullName>
    </submittedName>
</protein>
<evidence type="ECO:0000256" key="1">
    <source>
        <dbReference type="ARBA" id="ARBA00005817"/>
    </source>
</evidence>
<proteinExistence type="inferred from homology"/>
<sequence>MKNGNIWVIIESYGDTLSRITKEIMSKAKELSKELERELIAVEIGYNNDNIVKESGIYGADKVIQVDDKLLEHYNTLAFTKVLANLIEKYDPALIMLPASVNGRDFAGRLCAKNGTGLVADCSDIVLTEDKTDIKFIRPTFDGKLYSDIRITSDRMIATVGKGAFVCQHRDENKEFEIIKEDSNLTEEDVLTHLIDFEKSDLNPILETLLSSKVVVAGGRGLGGPENWHLVEELADALGGSAGATKPVADLGWCPKELQVGVTGAVIKPDVYIALGISGAIQHINGMKDSVLIIAINNDPEAPIFKTAHYGIVADVFEFVPGLIDKIKNQ</sequence>
<gene>
    <name evidence="3" type="ORF">ABID14_000478</name>
</gene>
<dbReference type="EMBL" id="JBEPMA010000002">
    <property type="protein sequence ID" value="MET3616853.1"/>
    <property type="molecule type" value="Genomic_DNA"/>
</dbReference>
<dbReference type="SMART" id="SM00893">
    <property type="entry name" value="ETF"/>
    <property type="match status" value="1"/>
</dbReference>
<dbReference type="InterPro" id="IPR014730">
    <property type="entry name" value="ETF_a/b_N"/>
</dbReference>
<comment type="similarity">
    <text evidence="1">Belongs to the ETF alpha-subunit/FixB family.</text>
</comment>
<dbReference type="Pfam" id="PF00766">
    <property type="entry name" value="ETF_alpha"/>
    <property type="match status" value="1"/>
</dbReference>
<dbReference type="InterPro" id="IPR014731">
    <property type="entry name" value="ETF_asu_C"/>
</dbReference>
<accession>A0ABV2J7Z2</accession>
<organism evidence="3 4">
    <name type="scientific">Peptoniphilus olsenii</name>
    <dbReference type="NCBI Taxonomy" id="411570"/>
    <lineage>
        <taxon>Bacteria</taxon>
        <taxon>Bacillati</taxon>
        <taxon>Bacillota</taxon>
        <taxon>Tissierellia</taxon>
        <taxon>Tissierellales</taxon>
        <taxon>Peptoniphilaceae</taxon>
        <taxon>Peptoniphilus</taxon>
    </lineage>
</organism>
<dbReference type="PANTHER" id="PTHR43153">
    <property type="entry name" value="ELECTRON TRANSFER FLAVOPROTEIN ALPHA"/>
    <property type="match status" value="1"/>
</dbReference>
<dbReference type="CDD" id="cd01715">
    <property type="entry name" value="ETF_alpha"/>
    <property type="match status" value="1"/>
</dbReference>
<comment type="caution">
    <text evidence="3">The sequence shown here is derived from an EMBL/GenBank/DDBJ whole genome shotgun (WGS) entry which is preliminary data.</text>
</comment>
<dbReference type="SUPFAM" id="SSF52467">
    <property type="entry name" value="DHS-like NAD/FAD-binding domain"/>
    <property type="match status" value="1"/>
</dbReference>
<dbReference type="RefSeq" id="WP_354366858.1">
    <property type="nucleotide sequence ID" value="NZ_JBEPMA010000002.1"/>
</dbReference>
<name>A0ABV2J7Z2_9FIRM</name>
<dbReference type="Gene3D" id="3.40.50.1220">
    <property type="entry name" value="TPP-binding domain"/>
    <property type="match status" value="1"/>
</dbReference>
<dbReference type="InterPro" id="IPR033947">
    <property type="entry name" value="ETF_alpha_N"/>
</dbReference>
<dbReference type="SUPFAM" id="SSF52402">
    <property type="entry name" value="Adenine nucleotide alpha hydrolases-like"/>
    <property type="match status" value="1"/>
</dbReference>
<dbReference type="PIRSF" id="PIRSF000089">
    <property type="entry name" value="Electra_flavoP_a"/>
    <property type="match status" value="1"/>
</dbReference>
<dbReference type="PANTHER" id="PTHR43153:SF1">
    <property type="entry name" value="ELECTRON TRANSFER FLAVOPROTEIN SUBUNIT ALPHA, MITOCHONDRIAL"/>
    <property type="match status" value="1"/>
</dbReference>
<dbReference type="Proteomes" id="UP001549162">
    <property type="component" value="Unassembled WGS sequence"/>
</dbReference>
<dbReference type="InterPro" id="IPR029035">
    <property type="entry name" value="DHS-like_NAD/FAD-binding_dom"/>
</dbReference>
<dbReference type="InterPro" id="IPR001308">
    <property type="entry name" value="ETF_a/FixB"/>
</dbReference>
<reference evidence="3 4" key="1">
    <citation type="submission" date="2024-06" db="EMBL/GenBank/DDBJ databases">
        <title>Genomic Encyclopedia of Type Strains, Phase IV (KMG-IV): sequencing the most valuable type-strain genomes for metagenomic binning, comparative biology and taxonomic classification.</title>
        <authorList>
            <person name="Goeker M."/>
        </authorList>
    </citation>
    <scope>NUCLEOTIDE SEQUENCE [LARGE SCALE GENOMIC DNA]</scope>
    <source>
        <strain evidence="3 4">DSM 21460</strain>
    </source>
</reference>